<evidence type="ECO:0000313" key="3">
    <source>
        <dbReference type="Proteomes" id="UP000792457"/>
    </source>
</evidence>
<sequence>MRKSYSLSDLTDGDGEPVRDINRNGKDVDGLEYRGNRRPDRVDGARPANRARGYSPRRSASGSARMEMYFPEVDVDVRQRRGSSRSREASVPLSHIRSSEDVSSGYNSGDHFYEDASQMDIDQASEDSAPLPVAEGPLVRTASVGSTRSTRAKGSTSSRASTTSSTSTASKKATQGE</sequence>
<dbReference type="OrthoDB" id="10009287at2759"/>
<evidence type="ECO:0000256" key="1">
    <source>
        <dbReference type="SAM" id="MobiDB-lite"/>
    </source>
</evidence>
<reference evidence="2" key="1">
    <citation type="submission" date="2013-04" db="EMBL/GenBank/DDBJ databases">
        <authorList>
            <person name="Qu J."/>
            <person name="Murali S.C."/>
            <person name="Bandaranaike D."/>
            <person name="Bellair M."/>
            <person name="Blankenburg K."/>
            <person name="Chao H."/>
            <person name="Dinh H."/>
            <person name="Doddapaneni H."/>
            <person name="Downs B."/>
            <person name="Dugan-Rocha S."/>
            <person name="Elkadiri S."/>
            <person name="Gnanaolivu R.D."/>
            <person name="Hernandez B."/>
            <person name="Javaid M."/>
            <person name="Jayaseelan J.C."/>
            <person name="Lee S."/>
            <person name="Li M."/>
            <person name="Ming W."/>
            <person name="Munidasa M."/>
            <person name="Muniz J."/>
            <person name="Nguyen L."/>
            <person name="Ongeri F."/>
            <person name="Osuji N."/>
            <person name="Pu L.-L."/>
            <person name="Puazo M."/>
            <person name="Qu C."/>
            <person name="Quiroz J."/>
            <person name="Raj R."/>
            <person name="Weissenberger G."/>
            <person name="Xin Y."/>
            <person name="Zou X."/>
            <person name="Han Y."/>
            <person name="Richards S."/>
            <person name="Worley K."/>
            <person name="Muzny D."/>
            <person name="Gibbs R."/>
        </authorList>
    </citation>
    <scope>NUCLEOTIDE SEQUENCE</scope>
    <source>
        <strain evidence="2">Sampled in the wild</strain>
    </source>
</reference>
<dbReference type="Proteomes" id="UP000792457">
    <property type="component" value="Unassembled WGS sequence"/>
</dbReference>
<feature type="non-terminal residue" evidence="2">
    <location>
        <position position="1"/>
    </location>
</feature>
<evidence type="ECO:0000313" key="2">
    <source>
        <dbReference type="EMBL" id="KAG8233276.1"/>
    </source>
</evidence>
<feature type="region of interest" description="Disordered" evidence="1">
    <location>
        <begin position="1"/>
        <end position="177"/>
    </location>
</feature>
<dbReference type="EMBL" id="KZ308701">
    <property type="protein sequence ID" value="KAG8233276.1"/>
    <property type="molecule type" value="Genomic_DNA"/>
</dbReference>
<accession>A0A8K0KFX3</accession>
<proteinExistence type="predicted"/>
<feature type="compositionally biased region" description="Basic and acidic residues" evidence="1">
    <location>
        <begin position="16"/>
        <end position="44"/>
    </location>
</feature>
<reference evidence="2" key="2">
    <citation type="submission" date="2017-10" db="EMBL/GenBank/DDBJ databases">
        <title>Ladona fulva Genome sequencing and assembly.</title>
        <authorList>
            <person name="Murali S."/>
            <person name="Richards S."/>
            <person name="Bandaranaike D."/>
            <person name="Bellair M."/>
            <person name="Blankenburg K."/>
            <person name="Chao H."/>
            <person name="Dinh H."/>
            <person name="Doddapaneni H."/>
            <person name="Dugan-Rocha S."/>
            <person name="Elkadiri S."/>
            <person name="Gnanaolivu R."/>
            <person name="Hernandez B."/>
            <person name="Skinner E."/>
            <person name="Javaid M."/>
            <person name="Lee S."/>
            <person name="Li M."/>
            <person name="Ming W."/>
            <person name="Munidasa M."/>
            <person name="Muniz J."/>
            <person name="Nguyen L."/>
            <person name="Hughes D."/>
            <person name="Osuji N."/>
            <person name="Pu L.-L."/>
            <person name="Puazo M."/>
            <person name="Qu C."/>
            <person name="Quiroz J."/>
            <person name="Raj R."/>
            <person name="Weissenberger G."/>
            <person name="Xin Y."/>
            <person name="Zou X."/>
            <person name="Han Y."/>
            <person name="Worley K."/>
            <person name="Muzny D."/>
            <person name="Gibbs R."/>
        </authorList>
    </citation>
    <scope>NUCLEOTIDE SEQUENCE</scope>
    <source>
        <strain evidence="2">Sampled in the wild</strain>
    </source>
</reference>
<name>A0A8K0KFX3_LADFU</name>
<keyword evidence="3" id="KW-1185">Reference proteome</keyword>
<dbReference type="AlphaFoldDB" id="A0A8K0KFX3"/>
<protein>
    <submittedName>
        <fullName evidence="2">Uncharacterized protein</fullName>
    </submittedName>
</protein>
<organism evidence="2 3">
    <name type="scientific">Ladona fulva</name>
    <name type="common">Scarce chaser dragonfly</name>
    <name type="synonym">Libellula fulva</name>
    <dbReference type="NCBI Taxonomy" id="123851"/>
    <lineage>
        <taxon>Eukaryota</taxon>
        <taxon>Metazoa</taxon>
        <taxon>Ecdysozoa</taxon>
        <taxon>Arthropoda</taxon>
        <taxon>Hexapoda</taxon>
        <taxon>Insecta</taxon>
        <taxon>Pterygota</taxon>
        <taxon>Palaeoptera</taxon>
        <taxon>Odonata</taxon>
        <taxon>Epiprocta</taxon>
        <taxon>Anisoptera</taxon>
        <taxon>Libelluloidea</taxon>
        <taxon>Libellulidae</taxon>
        <taxon>Ladona</taxon>
    </lineage>
</organism>
<feature type="compositionally biased region" description="Low complexity" evidence="1">
    <location>
        <begin position="145"/>
        <end position="177"/>
    </location>
</feature>
<gene>
    <name evidence="2" type="ORF">J437_LFUL013840</name>
</gene>
<comment type="caution">
    <text evidence="2">The sequence shown here is derived from an EMBL/GenBank/DDBJ whole genome shotgun (WGS) entry which is preliminary data.</text>
</comment>